<keyword evidence="7" id="KW-0808">Transferase</keyword>
<gene>
    <name evidence="10" type="ORF">GCM10010123_16730</name>
</gene>
<dbReference type="PANTHER" id="PTHR10192">
    <property type="entry name" value="MOLYBDOPTERIN BIOSYNTHESIS PROTEIN"/>
    <property type="match status" value="1"/>
</dbReference>
<dbReference type="Gene3D" id="3.90.1170.40">
    <property type="entry name" value="Molybdopterin biosynthesis MoaE subunit"/>
    <property type="match status" value="1"/>
</dbReference>
<keyword evidence="7" id="KW-0460">Magnesium</keyword>
<dbReference type="SUPFAM" id="SSF63882">
    <property type="entry name" value="MoeA N-terminal region -like"/>
    <property type="match status" value="1"/>
</dbReference>
<dbReference type="SMART" id="SM00852">
    <property type="entry name" value="MoCF_biosynth"/>
    <property type="match status" value="2"/>
</dbReference>
<evidence type="ECO:0000256" key="6">
    <source>
        <dbReference type="ARBA" id="ARBA00047317"/>
    </source>
</evidence>
<dbReference type="GO" id="GO:0006777">
    <property type="term" value="P:Mo-molybdopterin cofactor biosynthetic process"/>
    <property type="evidence" value="ECO:0007669"/>
    <property type="project" value="UniProtKB-UniRule"/>
</dbReference>
<organism evidence="10 11">
    <name type="scientific">Pilimelia anulata</name>
    <dbReference type="NCBI Taxonomy" id="53371"/>
    <lineage>
        <taxon>Bacteria</taxon>
        <taxon>Bacillati</taxon>
        <taxon>Actinomycetota</taxon>
        <taxon>Actinomycetes</taxon>
        <taxon>Micromonosporales</taxon>
        <taxon>Micromonosporaceae</taxon>
        <taxon>Pilimelia</taxon>
    </lineage>
</organism>
<feature type="compositionally biased region" description="Pro residues" evidence="8">
    <location>
        <begin position="1"/>
        <end position="14"/>
    </location>
</feature>
<dbReference type="InterPro" id="IPR001453">
    <property type="entry name" value="MoaB/Mog_dom"/>
</dbReference>
<dbReference type="Pfam" id="PF03454">
    <property type="entry name" value="MoeA_C"/>
    <property type="match status" value="1"/>
</dbReference>
<dbReference type="InterPro" id="IPR005110">
    <property type="entry name" value="MoeA_linker/N"/>
</dbReference>
<feature type="compositionally biased region" description="Pro residues" evidence="8">
    <location>
        <begin position="184"/>
        <end position="196"/>
    </location>
</feature>
<sequence>MTPHPSPPADPAPAPTAAVSPAAAHLDERVVGGRARVVVASDRAAAGRYADRSGPLLADGLRALGYAVEVVVVPDGPPVAAALRDALAAGLDLVLTSGGTGVSRTDRTPEATAPLLDRPLPGIAEAIRARGARSVPTAALSRGLAGVAGSTLVVNVAGSPGAARDALAVLGPLLPHTLAQLRPAPAPAPAPAPVPAPAAAADEPPDADPSPAAEPAGAAAGCGGGGALAWAEARVAAHAAARPLPPVDVPVGRAAGGALAAPLAARTALPAYDTSSVDGYAVRGPGPWRPVGRVLAGQRPEPLVADGTAAEVATGAMLPAGSTAVIRVEEVTRRGDRIHGTPRPAGAPVPEWRPAGAEAAAGAELLPAGTVVTPAVAGLAAACGYDRLPLRRAPRLALRVFGDELRTAGPAGDGRLRDALGPALPALLRALGGAVADPPPPIADTLDAHVAALRGALADADVVCTTGGTMRGPADHLHPALAALGARYVVDTVAVRPGYPMLLARVGDRFVVGLPGNPQSAVIAALTLVGPLLAGLAGRPLPALAAVRAGVALGGRGADTHLALVRVAGGGAEPVPYVGSAMLRGLALADGYAVIAPGGGAAAGDEVPYLPLPPAPPPEYGAADRAAGNAVASGSGVVIAAVGAAPLDPAAHEAAVRHPAAGAVAGFAGVVRDHDGGRAVVGLEYEAHPDAAAVLAGIAAEVAADPAVRAVAVSHRVGPLAVGEVALCAAVSSAHRGPAFAAVAHLVELVKERLPVWKRQRFADGTQEWVNCA</sequence>
<comment type="similarity">
    <text evidence="3 7">Belongs to the MoeA family.</text>
</comment>
<dbReference type="Gene3D" id="2.170.190.11">
    <property type="entry name" value="Molybdopterin biosynthesis moea protein, domain 3"/>
    <property type="match status" value="1"/>
</dbReference>
<evidence type="ECO:0000256" key="3">
    <source>
        <dbReference type="ARBA" id="ARBA00010763"/>
    </source>
</evidence>
<dbReference type="CDD" id="cd00887">
    <property type="entry name" value="MoeA"/>
    <property type="match status" value="1"/>
</dbReference>
<dbReference type="SUPFAM" id="SSF63867">
    <property type="entry name" value="MoeA C-terminal domain-like"/>
    <property type="match status" value="1"/>
</dbReference>
<evidence type="ECO:0000256" key="1">
    <source>
        <dbReference type="ARBA" id="ARBA00002901"/>
    </source>
</evidence>
<evidence type="ECO:0000256" key="7">
    <source>
        <dbReference type="RuleBase" id="RU365090"/>
    </source>
</evidence>
<dbReference type="EC" id="2.10.1.1" evidence="7"/>
<keyword evidence="4 7" id="KW-0500">Molybdenum</keyword>
<dbReference type="InterPro" id="IPR036135">
    <property type="entry name" value="MoeA_linker/N_sf"/>
</dbReference>
<dbReference type="CDD" id="cd00886">
    <property type="entry name" value="MogA_MoaB"/>
    <property type="match status" value="1"/>
</dbReference>
<comment type="caution">
    <text evidence="10">The sequence shown here is derived from an EMBL/GenBank/DDBJ whole genome shotgun (WGS) entry which is preliminary data.</text>
</comment>
<comment type="pathway">
    <text evidence="2 7">Cofactor biosynthesis; molybdopterin biosynthesis.</text>
</comment>
<dbReference type="Proteomes" id="UP000649739">
    <property type="component" value="Unassembled WGS sequence"/>
</dbReference>
<dbReference type="InterPro" id="IPR036563">
    <property type="entry name" value="MoaE_sf"/>
</dbReference>
<protein>
    <recommendedName>
        <fullName evidence="7">Molybdopterin molybdenumtransferase</fullName>
        <ecNumber evidence="7">2.10.1.1</ecNumber>
    </recommendedName>
</protein>
<evidence type="ECO:0000256" key="4">
    <source>
        <dbReference type="ARBA" id="ARBA00022505"/>
    </source>
</evidence>
<dbReference type="EMBL" id="BMQB01000003">
    <property type="protein sequence ID" value="GGJ87809.1"/>
    <property type="molecule type" value="Genomic_DNA"/>
</dbReference>
<feature type="domain" description="MoaB/Mog" evidence="9">
    <location>
        <begin position="397"/>
        <end position="535"/>
    </location>
</feature>
<dbReference type="SUPFAM" id="SSF53218">
    <property type="entry name" value="Molybdenum cofactor biosynthesis proteins"/>
    <property type="match status" value="2"/>
</dbReference>
<proteinExistence type="inferred from homology"/>
<dbReference type="Pfam" id="PF03453">
    <property type="entry name" value="MoeA_N"/>
    <property type="match status" value="1"/>
</dbReference>
<feature type="domain" description="MoaB/Mog" evidence="9">
    <location>
        <begin position="36"/>
        <end position="177"/>
    </location>
</feature>
<name>A0A8J3F8C5_9ACTN</name>
<dbReference type="InterPro" id="IPR038987">
    <property type="entry name" value="MoeA-like"/>
</dbReference>
<dbReference type="GO" id="GO:0046872">
    <property type="term" value="F:metal ion binding"/>
    <property type="evidence" value="ECO:0007669"/>
    <property type="project" value="UniProtKB-UniRule"/>
</dbReference>
<evidence type="ECO:0000256" key="2">
    <source>
        <dbReference type="ARBA" id="ARBA00005046"/>
    </source>
</evidence>
<evidence type="ECO:0000313" key="11">
    <source>
        <dbReference type="Proteomes" id="UP000649739"/>
    </source>
</evidence>
<reference evidence="10" key="1">
    <citation type="journal article" date="2014" name="Int. J. Syst. Evol. Microbiol.">
        <title>Complete genome sequence of Corynebacterium casei LMG S-19264T (=DSM 44701T), isolated from a smear-ripened cheese.</title>
        <authorList>
            <consortium name="US DOE Joint Genome Institute (JGI-PGF)"/>
            <person name="Walter F."/>
            <person name="Albersmeier A."/>
            <person name="Kalinowski J."/>
            <person name="Ruckert C."/>
        </authorList>
    </citation>
    <scope>NUCLEOTIDE SEQUENCE</scope>
    <source>
        <strain evidence="10">JCM 3090</strain>
    </source>
</reference>
<comment type="cofactor">
    <cofactor evidence="7">
        <name>Mg(2+)</name>
        <dbReference type="ChEBI" id="CHEBI:18420"/>
    </cofactor>
</comment>
<dbReference type="Pfam" id="PF00994">
    <property type="entry name" value="MoCF_biosynth"/>
    <property type="match status" value="2"/>
</dbReference>
<feature type="compositionally biased region" description="Low complexity" evidence="8">
    <location>
        <begin position="209"/>
        <end position="219"/>
    </location>
</feature>
<dbReference type="Gene3D" id="2.40.340.10">
    <property type="entry name" value="MoeA, C-terminal, domain IV"/>
    <property type="match status" value="1"/>
</dbReference>
<evidence type="ECO:0000259" key="9">
    <source>
        <dbReference type="SMART" id="SM00852"/>
    </source>
</evidence>
<dbReference type="SUPFAM" id="SSF54690">
    <property type="entry name" value="Molybdopterin synthase subunit MoaE"/>
    <property type="match status" value="1"/>
</dbReference>
<evidence type="ECO:0000256" key="8">
    <source>
        <dbReference type="SAM" id="MobiDB-lite"/>
    </source>
</evidence>
<feature type="region of interest" description="Disordered" evidence="8">
    <location>
        <begin position="181"/>
        <end position="219"/>
    </location>
</feature>
<dbReference type="GO" id="GO:0005829">
    <property type="term" value="C:cytosol"/>
    <property type="evidence" value="ECO:0007669"/>
    <property type="project" value="TreeGrafter"/>
</dbReference>
<dbReference type="InterPro" id="IPR036425">
    <property type="entry name" value="MoaB/Mog-like_dom_sf"/>
</dbReference>
<dbReference type="GO" id="GO:0061599">
    <property type="term" value="F:molybdopterin molybdotransferase activity"/>
    <property type="evidence" value="ECO:0007669"/>
    <property type="project" value="UniProtKB-UniRule"/>
</dbReference>
<dbReference type="CDD" id="cd00756">
    <property type="entry name" value="MoaE"/>
    <property type="match status" value="1"/>
</dbReference>
<accession>A0A8J3F8C5</accession>
<evidence type="ECO:0000256" key="5">
    <source>
        <dbReference type="ARBA" id="ARBA00023150"/>
    </source>
</evidence>
<dbReference type="UniPathway" id="UPA00344"/>
<comment type="catalytic activity">
    <reaction evidence="6">
        <text>adenylyl-molybdopterin + molybdate = Mo-molybdopterin + AMP + H(+)</text>
        <dbReference type="Rhea" id="RHEA:35047"/>
        <dbReference type="ChEBI" id="CHEBI:15378"/>
        <dbReference type="ChEBI" id="CHEBI:36264"/>
        <dbReference type="ChEBI" id="CHEBI:62727"/>
        <dbReference type="ChEBI" id="CHEBI:71302"/>
        <dbReference type="ChEBI" id="CHEBI:456215"/>
        <dbReference type="EC" id="2.10.1.1"/>
    </reaction>
</comment>
<dbReference type="NCBIfam" id="TIGR00177">
    <property type="entry name" value="molyb_syn"/>
    <property type="match status" value="1"/>
</dbReference>
<keyword evidence="11" id="KW-1185">Reference proteome</keyword>
<dbReference type="PANTHER" id="PTHR10192:SF5">
    <property type="entry name" value="GEPHYRIN"/>
    <property type="match status" value="1"/>
</dbReference>
<comment type="function">
    <text evidence="1 7">Catalyzes the insertion of molybdate into adenylated molybdopterin with the concomitant release of AMP.</text>
</comment>
<reference evidence="10" key="2">
    <citation type="submission" date="2020-09" db="EMBL/GenBank/DDBJ databases">
        <authorList>
            <person name="Sun Q."/>
            <person name="Ohkuma M."/>
        </authorList>
    </citation>
    <scope>NUCLEOTIDE SEQUENCE</scope>
    <source>
        <strain evidence="10">JCM 3090</strain>
    </source>
</reference>
<keyword evidence="7" id="KW-0479">Metal-binding</keyword>
<evidence type="ECO:0000313" key="10">
    <source>
        <dbReference type="EMBL" id="GGJ87809.1"/>
    </source>
</evidence>
<dbReference type="AlphaFoldDB" id="A0A8J3F8C5"/>
<dbReference type="Pfam" id="PF02391">
    <property type="entry name" value="MoaE"/>
    <property type="match status" value="1"/>
</dbReference>
<dbReference type="Gene3D" id="3.40.980.10">
    <property type="entry name" value="MoaB/Mog-like domain"/>
    <property type="match status" value="2"/>
</dbReference>
<dbReference type="InterPro" id="IPR005111">
    <property type="entry name" value="MoeA_C_domain_IV"/>
</dbReference>
<keyword evidence="5 7" id="KW-0501">Molybdenum cofactor biosynthesis</keyword>
<dbReference type="InterPro" id="IPR003448">
    <property type="entry name" value="Mopterin_biosynth_MoaE"/>
</dbReference>
<dbReference type="Gene3D" id="3.90.105.10">
    <property type="entry name" value="Molybdopterin biosynthesis moea protein, domain 2"/>
    <property type="match status" value="1"/>
</dbReference>
<dbReference type="InterPro" id="IPR036688">
    <property type="entry name" value="MoeA_C_domain_IV_sf"/>
</dbReference>
<feature type="region of interest" description="Disordered" evidence="8">
    <location>
        <begin position="1"/>
        <end position="21"/>
    </location>
</feature>